<protein>
    <submittedName>
        <fullName evidence="1">Uncharacterized protein</fullName>
    </submittedName>
</protein>
<gene>
    <name evidence="1" type="ORF">PSS4_v1_1570013</name>
</gene>
<accession>A0A0S4UEL0</accession>
<dbReference type="AlphaFoldDB" id="A0A0S4UEL0"/>
<name>A0A0S4UEL0_RALSL</name>
<dbReference type="EMBL" id="LN899821">
    <property type="protein sequence ID" value="CUV20576.1"/>
    <property type="molecule type" value="Genomic_DNA"/>
</dbReference>
<sequence>MQALINVAGCQRMLSQRIATTSERTLK</sequence>
<evidence type="ECO:0000313" key="1">
    <source>
        <dbReference type="EMBL" id="CUV20576.1"/>
    </source>
</evidence>
<proteinExistence type="predicted"/>
<organism evidence="1">
    <name type="scientific">Ralstonia solanacearum</name>
    <name type="common">Pseudomonas solanacearum</name>
    <dbReference type="NCBI Taxonomy" id="305"/>
    <lineage>
        <taxon>Bacteria</taxon>
        <taxon>Pseudomonadati</taxon>
        <taxon>Pseudomonadota</taxon>
        <taxon>Betaproteobacteria</taxon>
        <taxon>Burkholderiales</taxon>
        <taxon>Burkholderiaceae</taxon>
        <taxon>Ralstonia</taxon>
        <taxon>Ralstonia solanacearum species complex</taxon>
    </lineage>
</organism>
<dbReference type="GO" id="GO:0016020">
    <property type="term" value="C:membrane"/>
    <property type="evidence" value="ECO:0007669"/>
    <property type="project" value="UniProtKB-SubCell"/>
</dbReference>
<reference evidence="1" key="1">
    <citation type="submission" date="2015-10" db="EMBL/GenBank/DDBJ databases">
        <authorList>
            <person name="Gilbert D.G."/>
        </authorList>
    </citation>
    <scope>NUCLEOTIDE SEQUENCE</scope>
    <source>
        <strain evidence="1">Phyl III-seqv23</strain>
    </source>
</reference>